<dbReference type="Proteomes" id="UP001152759">
    <property type="component" value="Chromosome 10"/>
</dbReference>
<dbReference type="AlphaFoldDB" id="A0A9P0A2D0"/>
<accession>A0A9P0A2D0</accession>
<protein>
    <submittedName>
        <fullName evidence="1">Uncharacterized protein</fullName>
    </submittedName>
</protein>
<gene>
    <name evidence="1" type="ORF">BEMITA_LOCUS2297</name>
</gene>
<evidence type="ECO:0000313" key="2">
    <source>
        <dbReference type="Proteomes" id="UP001152759"/>
    </source>
</evidence>
<sequence>MHKKPLKMILDDFHGHLVYDSQFNIRSGTVQGKILDQLAKSMNTTYRLYDSYATQRTGHEIGQKLGVDLHQVELGASADEADYPELDFSIGIETQAMCILTPHSKLVPQFLVPFKVFTFVVWVCIWRNSHRLPVDAVCFPQSSR</sequence>
<name>A0A9P0A2D0_BEMTA</name>
<dbReference type="EMBL" id="OU963871">
    <property type="protein sequence ID" value="CAH0382798.1"/>
    <property type="molecule type" value="Genomic_DNA"/>
</dbReference>
<reference evidence="1" key="1">
    <citation type="submission" date="2021-12" db="EMBL/GenBank/DDBJ databases">
        <authorList>
            <person name="King R."/>
        </authorList>
    </citation>
    <scope>NUCLEOTIDE SEQUENCE</scope>
</reference>
<proteinExistence type="predicted"/>
<evidence type="ECO:0000313" key="1">
    <source>
        <dbReference type="EMBL" id="CAH0382798.1"/>
    </source>
</evidence>
<keyword evidence="2" id="KW-1185">Reference proteome</keyword>
<organism evidence="1 2">
    <name type="scientific">Bemisia tabaci</name>
    <name type="common">Sweetpotato whitefly</name>
    <name type="synonym">Aleurodes tabaci</name>
    <dbReference type="NCBI Taxonomy" id="7038"/>
    <lineage>
        <taxon>Eukaryota</taxon>
        <taxon>Metazoa</taxon>
        <taxon>Ecdysozoa</taxon>
        <taxon>Arthropoda</taxon>
        <taxon>Hexapoda</taxon>
        <taxon>Insecta</taxon>
        <taxon>Pterygota</taxon>
        <taxon>Neoptera</taxon>
        <taxon>Paraneoptera</taxon>
        <taxon>Hemiptera</taxon>
        <taxon>Sternorrhyncha</taxon>
        <taxon>Aleyrodoidea</taxon>
        <taxon>Aleyrodidae</taxon>
        <taxon>Aleyrodinae</taxon>
        <taxon>Bemisia</taxon>
    </lineage>
</organism>